<dbReference type="InterPro" id="IPR011014">
    <property type="entry name" value="MscS_channel_TM-2"/>
</dbReference>
<dbReference type="Pfam" id="PF00924">
    <property type="entry name" value="MS_channel_2nd"/>
    <property type="match status" value="1"/>
</dbReference>
<dbReference type="InterPro" id="IPR045275">
    <property type="entry name" value="MscS_archaea/bacteria_type"/>
</dbReference>
<comment type="function">
    <text evidence="7">Mechanosensitive channel that participates in the regulation of osmotic pressure changes within the cell, opening in response to stretch forces in the membrane lipid bilayer, without the need for other proteins. Contributes to normal resistance to hypoosmotic shock. Forms an ion channel of 1.0 nanosiemens conductance with a slight preference for anions.</text>
</comment>
<comment type="caution">
    <text evidence="7">Lacks conserved residue(s) required for the propagation of feature annotation.</text>
</comment>
<dbReference type="SUPFAM" id="SSF50182">
    <property type="entry name" value="Sm-like ribonucleoproteins"/>
    <property type="match status" value="1"/>
</dbReference>
<dbReference type="Gene3D" id="1.10.287.1260">
    <property type="match status" value="1"/>
</dbReference>
<dbReference type="Pfam" id="PF21082">
    <property type="entry name" value="MS_channel_3rd"/>
    <property type="match status" value="1"/>
</dbReference>
<reference evidence="10 11" key="1">
    <citation type="submission" date="2014-11" db="EMBL/GenBank/DDBJ databases">
        <title>Pan-genome of Gallibacterium spp.</title>
        <authorList>
            <person name="Kudirkiene E."/>
            <person name="Bojesen A.M."/>
        </authorList>
    </citation>
    <scope>NUCLEOTIDE SEQUENCE [LARGE SCALE GENOMIC DNA]</scope>
    <source>
        <strain evidence="10 11">Gerl. 2740/89</strain>
    </source>
</reference>
<dbReference type="GO" id="GO:0005886">
    <property type="term" value="C:plasma membrane"/>
    <property type="evidence" value="ECO:0007669"/>
    <property type="project" value="UniProtKB-SubCell"/>
</dbReference>
<keyword evidence="7" id="KW-0407">Ion channel</keyword>
<evidence type="ECO:0000313" key="10">
    <source>
        <dbReference type="EMBL" id="OBX02116.1"/>
    </source>
</evidence>
<evidence type="ECO:0000256" key="4">
    <source>
        <dbReference type="ARBA" id="ARBA00022692"/>
    </source>
</evidence>
<evidence type="ECO:0000256" key="7">
    <source>
        <dbReference type="RuleBase" id="RU369025"/>
    </source>
</evidence>
<feature type="transmembrane region" description="Helical" evidence="7">
    <location>
        <begin position="62"/>
        <end position="85"/>
    </location>
</feature>
<proteinExistence type="inferred from homology"/>
<dbReference type="AlphaFoldDB" id="A0AB36DXR1"/>
<organism evidence="10 11">
    <name type="scientific">Gallibacterium genomosp. 1</name>
    <dbReference type="NCBI Taxonomy" id="155515"/>
    <lineage>
        <taxon>Bacteria</taxon>
        <taxon>Pseudomonadati</taxon>
        <taxon>Pseudomonadota</taxon>
        <taxon>Gammaproteobacteria</taxon>
        <taxon>Pasteurellales</taxon>
        <taxon>Pasteurellaceae</taxon>
        <taxon>Gallibacterium</taxon>
    </lineage>
</organism>
<dbReference type="GO" id="GO:0008381">
    <property type="term" value="F:mechanosensitive monoatomic ion channel activity"/>
    <property type="evidence" value="ECO:0007669"/>
    <property type="project" value="InterPro"/>
</dbReference>
<dbReference type="SUPFAM" id="SSF82861">
    <property type="entry name" value="Mechanosensitive channel protein MscS (YggB), transmembrane region"/>
    <property type="match status" value="1"/>
</dbReference>
<comment type="caution">
    <text evidence="10">The sequence shown here is derived from an EMBL/GenBank/DDBJ whole genome shotgun (WGS) entry which is preliminary data.</text>
</comment>
<dbReference type="InterPro" id="IPR023408">
    <property type="entry name" value="MscS_beta-dom_sf"/>
</dbReference>
<keyword evidence="11" id="KW-1185">Reference proteome</keyword>
<keyword evidence="3" id="KW-1003">Cell membrane</keyword>
<comment type="subunit">
    <text evidence="7">Homoheptamer.</text>
</comment>
<evidence type="ECO:0000259" key="9">
    <source>
        <dbReference type="Pfam" id="PF21082"/>
    </source>
</evidence>
<keyword evidence="7" id="KW-0997">Cell inner membrane</keyword>
<evidence type="ECO:0000256" key="6">
    <source>
        <dbReference type="ARBA" id="ARBA00023136"/>
    </source>
</evidence>
<dbReference type="RefSeq" id="WP_039165770.1">
    <property type="nucleotide sequence ID" value="NZ_JTJQ01000009.1"/>
</dbReference>
<dbReference type="PANTHER" id="PTHR30221">
    <property type="entry name" value="SMALL-CONDUCTANCE MECHANOSENSITIVE CHANNEL"/>
    <property type="match status" value="1"/>
</dbReference>
<feature type="domain" description="Mechanosensitive ion channel MscS" evidence="8">
    <location>
        <begin position="113"/>
        <end position="178"/>
    </location>
</feature>
<evidence type="ECO:0000313" key="11">
    <source>
        <dbReference type="Proteomes" id="UP000092594"/>
    </source>
</evidence>
<comment type="subcellular location">
    <subcellularLocation>
        <location evidence="7">Cell inner membrane</location>
        <topology evidence="7">Multi-pass membrane protein</topology>
    </subcellularLocation>
    <subcellularLocation>
        <location evidence="1">Cell membrane</location>
        <topology evidence="1">Multi-pass membrane protein</topology>
    </subcellularLocation>
</comment>
<keyword evidence="4 7" id="KW-0812">Transmembrane</keyword>
<keyword evidence="5 7" id="KW-1133">Transmembrane helix</keyword>
<feature type="domain" description="Mechanosensitive ion channel MscS C-terminal" evidence="9">
    <location>
        <begin position="187"/>
        <end position="272"/>
    </location>
</feature>
<keyword evidence="6 7" id="KW-0472">Membrane</keyword>
<evidence type="ECO:0000256" key="3">
    <source>
        <dbReference type="ARBA" id="ARBA00022475"/>
    </source>
</evidence>
<protein>
    <recommendedName>
        <fullName evidence="7">Small-conductance mechanosensitive channel</fullName>
    </recommendedName>
</protein>
<dbReference type="InterPro" id="IPR049278">
    <property type="entry name" value="MS_channel_C"/>
</dbReference>
<evidence type="ECO:0000259" key="8">
    <source>
        <dbReference type="Pfam" id="PF00924"/>
    </source>
</evidence>
<name>A0AB36DXR1_9PAST</name>
<dbReference type="PANTHER" id="PTHR30221:SF1">
    <property type="entry name" value="SMALL-CONDUCTANCE MECHANOSENSITIVE CHANNEL"/>
    <property type="match status" value="1"/>
</dbReference>
<comment type="similarity">
    <text evidence="2 7">Belongs to the MscS (TC 1.A.23) family.</text>
</comment>
<dbReference type="InterPro" id="IPR006685">
    <property type="entry name" value="MscS_channel_2nd"/>
</dbReference>
<dbReference type="InterPro" id="IPR010920">
    <property type="entry name" value="LSM_dom_sf"/>
</dbReference>
<dbReference type="SUPFAM" id="SSF82689">
    <property type="entry name" value="Mechanosensitive channel protein MscS (YggB), C-terminal domain"/>
    <property type="match status" value="1"/>
</dbReference>
<feature type="transmembrane region" description="Helical" evidence="7">
    <location>
        <begin position="23"/>
        <end position="41"/>
    </location>
</feature>
<dbReference type="Proteomes" id="UP000092594">
    <property type="component" value="Unassembled WGS sequence"/>
</dbReference>
<feature type="transmembrane region" description="Helical" evidence="7">
    <location>
        <begin position="91"/>
        <end position="109"/>
    </location>
</feature>
<evidence type="ECO:0000256" key="5">
    <source>
        <dbReference type="ARBA" id="ARBA00022989"/>
    </source>
</evidence>
<dbReference type="Gene3D" id="3.30.70.100">
    <property type="match status" value="1"/>
</dbReference>
<accession>A0AB36DXR1</accession>
<sequence length="300" mass="33635">MDIRTSEYWLSWLEKTAITVSDYALNLVVSLFVILIAHFISAKIRSFYKKHIEQQGKNIHNIHLFIAFSLRVLCLLTGYFIAIHLLGLESVLTQVLASAGVIGIVVGFATKETISNFFSGMLVNVLVPFKVKDWVNINGQYGVVENVGTFVTTLLTVEGQRVHIPNQLIYSQNVVNYSSLGKRMAIVSSGVSYGDDLNKVEQVALDELSKISGIIVQQPYQPRIFFTDIGASTYDFQLQVWIVFSDHDQYLATMHQVIKAIKVRFEQEDISIAYNVTTLDFGVKGGVNLYDNPLSIKSLN</sequence>
<evidence type="ECO:0000256" key="2">
    <source>
        <dbReference type="ARBA" id="ARBA00008017"/>
    </source>
</evidence>
<dbReference type="Gene3D" id="2.30.30.60">
    <property type="match status" value="1"/>
</dbReference>
<gene>
    <name evidence="10" type="ORF">QV05_03805</name>
</gene>
<keyword evidence="7" id="KW-0813">Transport</keyword>
<evidence type="ECO:0000256" key="1">
    <source>
        <dbReference type="ARBA" id="ARBA00004651"/>
    </source>
</evidence>
<dbReference type="EMBL" id="JTJQ01000009">
    <property type="protein sequence ID" value="OBX02116.1"/>
    <property type="molecule type" value="Genomic_DNA"/>
</dbReference>
<keyword evidence="7" id="KW-0406">Ion transport</keyword>
<dbReference type="InterPro" id="IPR011066">
    <property type="entry name" value="MscS_channel_C_sf"/>
</dbReference>